<evidence type="ECO:0000259" key="2">
    <source>
        <dbReference type="Pfam" id="PF18563"/>
    </source>
</evidence>
<evidence type="ECO:0000259" key="1">
    <source>
        <dbReference type="Pfam" id="PF00668"/>
    </source>
</evidence>
<dbReference type="InterPro" id="IPR023213">
    <property type="entry name" value="CAT-like_dom_sf"/>
</dbReference>
<dbReference type="PANTHER" id="PTHR45398:SF1">
    <property type="entry name" value="ENZYME, PUTATIVE (JCVI)-RELATED"/>
    <property type="match status" value="1"/>
</dbReference>
<dbReference type="SUPFAM" id="SSF52777">
    <property type="entry name" value="CoA-dependent acyltransferases"/>
    <property type="match status" value="2"/>
</dbReference>
<sequence length="501" mass="57631">MISELYLKLKELKISIRLVDGRLDIEAPRGVLNNELLSKIKLHKEELIQLITSNMKLKKSHQSIVKASLQSSYPMSSSQRQLWLLSQFEEGSVAYHMPGVYVFEGNLDRKALKLSFNSLLERHEILRTIFREDERGEVGQVVLEEIKFNISYQDLQQVEDRHEKIRALVQQDLIRPFDLASGLLIRAGLYQVEVHQWIFTYTMHHIISDGWSMNILIRELLLFYTSYSKGEINNLLPLPIHYKDYAVWQQQQLNSDAFLLHQKYWLKQFEGDLPVLELFGDYVRPAVKTYNGGLIHQILAKDLALKFGTLIQQQHATLFMGLLALVNTLLYRYTGQGDQVIGSPVAGRGHVDLEDQIGFYVNTLALRSRFNGTDSFKAVLAQVRKVTTEAYEHQAYPFDELIDALMLQRDMSRNPLFDVMVILQNNEAKKIAEYRMDDLIVSNYADAMQTTSKFDLAFSFAESAEGIQFSIGYNSDIFTAETVSRFASHLEQLMVAVLDFP</sequence>
<dbReference type="Gene3D" id="3.30.559.10">
    <property type="entry name" value="Chloramphenicol acetyltransferase-like domain"/>
    <property type="match status" value="1"/>
</dbReference>
<reference evidence="3 4" key="1">
    <citation type="submission" date="2020-08" db="EMBL/GenBank/DDBJ databases">
        <title>Genomic Encyclopedia of Type Strains, Phase IV (KMG-V): Genome sequencing to study the core and pangenomes of soil and plant-associated prokaryotes.</title>
        <authorList>
            <person name="Whitman W."/>
        </authorList>
    </citation>
    <scope>NUCLEOTIDE SEQUENCE [LARGE SCALE GENOMIC DNA]</scope>
    <source>
        <strain evidence="3 4">MP7CTX6</strain>
    </source>
</reference>
<dbReference type="GO" id="GO:0003824">
    <property type="term" value="F:catalytic activity"/>
    <property type="evidence" value="ECO:0007669"/>
    <property type="project" value="InterPro"/>
</dbReference>
<comment type="caution">
    <text evidence="3">The sequence shown here is derived from an EMBL/GenBank/DDBJ whole genome shotgun (WGS) entry which is preliminary data.</text>
</comment>
<dbReference type="InterPro" id="IPR044894">
    <property type="entry name" value="TubC_N_sf"/>
</dbReference>
<dbReference type="Pfam" id="PF00668">
    <property type="entry name" value="Condensation"/>
    <property type="match status" value="1"/>
</dbReference>
<feature type="domain" description="Condensation" evidence="1">
    <location>
        <begin position="70"/>
        <end position="499"/>
    </location>
</feature>
<name>A0A7W8YZ86_9SPHI</name>
<gene>
    <name evidence="3" type="ORF">HDE69_005386</name>
</gene>
<accession>A0A7W8YZ86</accession>
<dbReference type="Gene3D" id="1.10.10.1830">
    <property type="entry name" value="Non-ribosomal peptide synthase, adenylation domain"/>
    <property type="match status" value="1"/>
</dbReference>
<dbReference type="EMBL" id="JACHCF010000029">
    <property type="protein sequence ID" value="MBB5624285.1"/>
    <property type="molecule type" value="Genomic_DNA"/>
</dbReference>
<dbReference type="Proteomes" id="UP000537718">
    <property type="component" value="Unassembled WGS sequence"/>
</dbReference>
<dbReference type="Gene3D" id="3.30.559.30">
    <property type="entry name" value="Nonribosomal peptide synthetase, condensation domain"/>
    <property type="match status" value="1"/>
</dbReference>
<dbReference type="CDD" id="cd19531">
    <property type="entry name" value="LCL_NRPS-like"/>
    <property type="match status" value="1"/>
</dbReference>
<dbReference type="Pfam" id="PF18563">
    <property type="entry name" value="TubC_N"/>
    <property type="match status" value="1"/>
</dbReference>
<proteinExistence type="predicted"/>
<dbReference type="RefSeq" id="WP_260319847.1">
    <property type="nucleotide sequence ID" value="NZ_JACHCF010000029.1"/>
</dbReference>
<feature type="domain" description="TubC N-terminal docking" evidence="2">
    <location>
        <begin position="2"/>
        <end position="50"/>
    </location>
</feature>
<dbReference type="InterPro" id="IPR041464">
    <property type="entry name" value="TubC_N"/>
</dbReference>
<evidence type="ECO:0008006" key="5">
    <source>
        <dbReference type="Google" id="ProtNLM"/>
    </source>
</evidence>
<dbReference type="InterPro" id="IPR001242">
    <property type="entry name" value="Condensation_dom"/>
</dbReference>
<feature type="non-terminal residue" evidence="3">
    <location>
        <position position="501"/>
    </location>
</feature>
<protein>
    <recommendedName>
        <fullName evidence="5">Condensation domain-containing protein</fullName>
    </recommendedName>
</protein>
<dbReference type="AlphaFoldDB" id="A0A7W8YZ86"/>
<evidence type="ECO:0000313" key="4">
    <source>
        <dbReference type="Proteomes" id="UP000537718"/>
    </source>
</evidence>
<dbReference type="PANTHER" id="PTHR45398">
    <property type="match status" value="1"/>
</dbReference>
<organism evidence="3 4">
    <name type="scientific">Pedobacter cryoconitis</name>
    <dbReference type="NCBI Taxonomy" id="188932"/>
    <lineage>
        <taxon>Bacteria</taxon>
        <taxon>Pseudomonadati</taxon>
        <taxon>Bacteroidota</taxon>
        <taxon>Sphingobacteriia</taxon>
        <taxon>Sphingobacteriales</taxon>
        <taxon>Sphingobacteriaceae</taxon>
        <taxon>Pedobacter</taxon>
    </lineage>
</organism>
<evidence type="ECO:0000313" key="3">
    <source>
        <dbReference type="EMBL" id="MBB5624285.1"/>
    </source>
</evidence>